<dbReference type="OrthoDB" id="5839148at2759"/>
<proteinExistence type="predicted"/>
<name>A0A0C2CA42_9BILA</name>
<protein>
    <recommendedName>
        <fullName evidence="3">MULE transposase domain-containing protein</fullName>
    </recommendedName>
</protein>
<gene>
    <name evidence="1" type="ORF">ANCDUO_16718</name>
</gene>
<reference evidence="1 2" key="1">
    <citation type="submission" date="2013-12" db="EMBL/GenBank/DDBJ databases">
        <title>Draft genome of the parsitic nematode Ancylostoma duodenale.</title>
        <authorList>
            <person name="Mitreva M."/>
        </authorList>
    </citation>
    <scope>NUCLEOTIDE SEQUENCE [LARGE SCALE GENOMIC DNA]</scope>
    <source>
        <strain evidence="1 2">Zhejiang</strain>
    </source>
</reference>
<sequence>MAPESVRAQATRRALLWRKRESRITHIFALHRRNQGYEVYTCRQCKKAEFHLPIEVVENEFFGDPCQYHVCVPVNAAADEVDRIMYKKCRNVRNDPHYANVSNIEIREETLVDYLENPALGNPKEREEMTAYFTAMAWKREDGPLQVVTIRRACEKRLRALVADGVHKILPAQLGDQAHLYTIHGVPLVYALTKDKTQATYEKIFVQLQQELQTLVPNLSPLPIILDFEVDAINAAGTYSERPPLRDSWNRRRNALGIRKYLKGESRCRMALKWWNTLKGIPFLPANLLRRLPGLVRPSIPRNHVAYQKCQEVLGYLYDKWMRGSFRNLWCKWDLTELRTTNLAEAYHRRENTTAVAKLISLDQFPNERRRLRRRDRLRRQKFAAKMAEFERELSRGGIVKTVAIVRYCRHVARFMTEKAI</sequence>
<evidence type="ECO:0000313" key="1">
    <source>
        <dbReference type="EMBL" id="KIH53163.1"/>
    </source>
</evidence>
<evidence type="ECO:0000313" key="2">
    <source>
        <dbReference type="Proteomes" id="UP000054047"/>
    </source>
</evidence>
<organism evidence="1 2">
    <name type="scientific">Ancylostoma duodenale</name>
    <dbReference type="NCBI Taxonomy" id="51022"/>
    <lineage>
        <taxon>Eukaryota</taxon>
        <taxon>Metazoa</taxon>
        <taxon>Ecdysozoa</taxon>
        <taxon>Nematoda</taxon>
        <taxon>Chromadorea</taxon>
        <taxon>Rhabditida</taxon>
        <taxon>Rhabditina</taxon>
        <taxon>Rhabditomorpha</taxon>
        <taxon>Strongyloidea</taxon>
        <taxon>Ancylostomatidae</taxon>
        <taxon>Ancylostomatinae</taxon>
        <taxon>Ancylostoma</taxon>
    </lineage>
</organism>
<dbReference type="EMBL" id="KN741906">
    <property type="protein sequence ID" value="KIH53163.1"/>
    <property type="molecule type" value="Genomic_DNA"/>
</dbReference>
<accession>A0A0C2CA42</accession>
<evidence type="ECO:0008006" key="3">
    <source>
        <dbReference type="Google" id="ProtNLM"/>
    </source>
</evidence>
<keyword evidence="2" id="KW-1185">Reference proteome</keyword>
<dbReference type="Proteomes" id="UP000054047">
    <property type="component" value="Unassembled WGS sequence"/>
</dbReference>
<dbReference type="AlphaFoldDB" id="A0A0C2CA42"/>